<proteinExistence type="predicted"/>
<evidence type="ECO:0000313" key="2">
    <source>
        <dbReference type="Proteomes" id="UP000175616"/>
    </source>
</evidence>
<reference evidence="1 2" key="1">
    <citation type="submission" date="2016-06" db="EMBL/GenBank/DDBJ databases">
        <title>Gene turnover analysis identifies the evolutionary adaptation of the extremophile Acidithiobacillus caldus.</title>
        <authorList>
            <person name="Zhang X."/>
        </authorList>
    </citation>
    <scope>NUCLEOTIDE SEQUENCE [LARGE SCALE GENOMIC DNA]</scope>
    <source>
        <strain evidence="1 2">DX</strain>
    </source>
</reference>
<dbReference type="Proteomes" id="UP000175616">
    <property type="component" value="Unassembled WGS sequence"/>
</dbReference>
<protein>
    <submittedName>
        <fullName evidence="1">Uncharacterized protein</fullName>
    </submittedName>
</protein>
<evidence type="ECO:0000313" key="1">
    <source>
        <dbReference type="EMBL" id="OFC29875.1"/>
    </source>
</evidence>
<sequence>MLGFTLDVPPLPHMSAPVMAYRHEAATWPWKSWRHDFLAVRYEAGNALTTAPRNVGLRKDSLSDYQPRTELGKRLLALRQAYVTSGGRLLSADALDEELRSRRGGVSDA</sequence>
<dbReference type="AlphaFoldDB" id="A0A1E7YK00"/>
<organism evidence="1 2">
    <name type="scientific">Acidithiobacillus caldus</name>
    <dbReference type="NCBI Taxonomy" id="33059"/>
    <lineage>
        <taxon>Bacteria</taxon>
        <taxon>Pseudomonadati</taxon>
        <taxon>Pseudomonadota</taxon>
        <taxon>Acidithiobacillia</taxon>
        <taxon>Acidithiobacillales</taxon>
        <taxon>Acidithiobacillaceae</taxon>
        <taxon>Acidithiobacillus</taxon>
    </lineage>
</organism>
<dbReference type="RefSeq" id="WP_070118336.1">
    <property type="nucleotide sequence ID" value="NZ_CP133598.1"/>
</dbReference>
<gene>
    <name evidence="1" type="ORF">BAE27_12880</name>
</gene>
<comment type="caution">
    <text evidence="1">The sequence shown here is derived from an EMBL/GenBank/DDBJ whole genome shotgun (WGS) entry which is preliminary data.</text>
</comment>
<dbReference type="EMBL" id="LZYE01000355">
    <property type="protein sequence ID" value="OFC29875.1"/>
    <property type="molecule type" value="Genomic_DNA"/>
</dbReference>
<accession>A0A1E7YK00</accession>
<name>A0A1E7YK00_9PROT</name>